<accession>A0A803NE66</accession>
<comment type="subcellular location">
    <subcellularLocation>
        <location evidence="1">Membrane</location>
        <topology evidence="1">Multi-pass membrane protein</topology>
    </subcellularLocation>
</comment>
<dbReference type="Gramene" id="AUR62044413-RA">
    <property type="protein sequence ID" value="AUR62044413-RA:cds"/>
    <property type="gene ID" value="AUR62044413"/>
</dbReference>
<dbReference type="InterPro" id="IPR006121">
    <property type="entry name" value="HMA_dom"/>
</dbReference>
<dbReference type="InterPro" id="IPR008250">
    <property type="entry name" value="ATPase_P-typ_transduc_dom_A_sf"/>
</dbReference>
<dbReference type="SUPFAM" id="SSF81653">
    <property type="entry name" value="Calcium ATPase, transduction domain A"/>
    <property type="match status" value="1"/>
</dbReference>
<evidence type="ECO:0000313" key="5">
    <source>
        <dbReference type="EnsemblPlants" id="AUR62044413-RA:cds"/>
    </source>
</evidence>
<comment type="similarity">
    <text evidence="2">Belongs to the cation transport ATPase (P-type) (TC 3.A.3) family. Type IB subfamily.</text>
</comment>
<evidence type="ECO:0000256" key="1">
    <source>
        <dbReference type="ARBA" id="ARBA00004141"/>
    </source>
</evidence>
<dbReference type="InterPro" id="IPR051014">
    <property type="entry name" value="Cation_Transport_ATPase_IB"/>
</dbReference>
<feature type="domain" description="HMA" evidence="4">
    <location>
        <begin position="35"/>
        <end position="101"/>
    </location>
</feature>
<dbReference type="InterPro" id="IPR036163">
    <property type="entry name" value="HMA_dom_sf"/>
</dbReference>
<dbReference type="Gene3D" id="2.70.150.10">
    <property type="entry name" value="Calcium-transporting ATPase, cytoplasmic transduction domain A"/>
    <property type="match status" value="1"/>
</dbReference>
<dbReference type="AlphaFoldDB" id="A0A803NE66"/>
<evidence type="ECO:0000256" key="2">
    <source>
        <dbReference type="ARBA" id="ARBA00006024"/>
    </source>
</evidence>
<name>A0A803NE66_CHEQI</name>
<dbReference type="Proteomes" id="UP000596660">
    <property type="component" value="Unplaced"/>
</dbReference>
<organism evidence="5 6">
    <name type="scientific">Chenopodium quinoa</name>
    <name type="common">Quinoa</name>
    <dbReference type="NCBI Taxonomy" id="63459"/>
    <lineage>
        <taxon>Eukaryota</taxon>
        <taxon>Viridiplantae</taxon>
        <taxon>Streptophyta</taxon>
        <taxon>Embryophyta</taxon>
        <taxon>Tracheophyta</taxon>
        <taxon>Spermatophyta</taxon>
        <taxon>Magnoliopsida</taxon>
        <taxon>eudicotyledons</taxon>
        <taxon>Gunneridae</taxon>
        <taxon>Pentapetalae</taxon>
        <taxon>Caryophyllales</taxon>
        <taxon>Chenopodiaceae</taxon>
        <taxon>Chenopodioideae</taxon>
        <taxon>Atripliceae</taxon>
        <taxon>Chenopodium</taxon>
    </lineage>
</organism>
<reference evidence="5" key="2">
    <citation type="submission" date="2021-03" db="UniProtKB">
        <authorList>
            <consortium name="EnsemblPlants"/>
        </authorList>
    </citation>
    <scope>IDENTIFICATION</scope>
</reference>
<keyword evidence="6" id="KW-1185">Reference proteome</keyword>
<dbReference type="GO" id="GO:0046872">
    <property type="term" value="F:metal ion binding"/>
    <property type="evidence" value="ECO:0007669"/>
    <property type="project" value="InterPro"/>
</dbReference>
<dbReference type="GO" id="GO:0022857">
    <property type="term" value="F:transmembrane transporter activity"/>
    <property type="evidence" value="ECO:0007669"/>
    <property type="project" value="TreeGrafter"/>
</dbReference>
<dbReference type="PANTHER" id="PTHR48085:SF3">
    <property type="entry name" value="INACTIVE CADMIUM_ZINC-TRANSPORTING ATPASE HMA3"/>
    <property type="match status" value="1"/>
</dbReference>
<sequence>MSTHDLEQPLIPSTQLQQTPNLQEHTIQEEDVKLEKSYFEIMGLCCSSEVPLIESIVKPLNGVKDISVVVPTKTLTVVHDIRIISPSQIVGGTIALQDYTDASYNRLLVQYSSVARSTAGEVIPIDGVVVEGKSEVDEKALTGESFPVIKEIGSTAFAGTINLNVVVLISAGVCCNSYCFYKVVIKRAGFI</sequence>
<proteinExistence type="inferred from homology"/>
<dbReference type="PROSITE" id="PS50846">
    <property type="entry name" value="HMA_2"/>
    <property type="match status" value="1"/>
</dbReference>
<dbReference type="InterPro" id="IPR059000">
    <property type="entry name" value="ATPase_P-type_domA"/>
</dbReference>
<evidence type="ECO:0000259" key="4">
    <source>
        <dbReference type="PROSITE" id="PS50846"/>
    </source>
</evidence>
<dbReference type="PANTHER" id="PTHR48085">
    <property type="entry name" value="CADMIUM/ZINC-TRANSPORTING ATPASE HMA2-RELATED"/>
    <property type="match status" value="1"/>
</dbReference>
<evidence type="ECO:0000256" key="3">
    <source>
        <dbReference type="SAM" id="MobiDB-lite"/>
    </source>
</evidence>
<feature type="region of interest" description="Disordered" evidence="3">
    <location>
        <begin position="1"/>
        <end position="21"/>
    </location>
</feature>
<reference evidence="5" key="1">
    <citation type="journal article" date="2017" name="Nature">
        <title>The genome of Chenopodium quinoa.</title>
        <authorList>
            <person name="Jarvis D.E."/>
            <person name="Ho Y.S."/>
            <person name="Lightfoot D.J."/>
            <person name="Schmoeckel S.M."/>
            <person name="Li B."/>
            <person name="Borm T.J.A."/>
            <person name="Ohyanagi H."/>
            <person name="Mineta K."/>
            <person name="Michell C.T."/>
            <person name="Saber N."/>
            <person name="Kharbatia N.M."/>
            <person name="Rupper R.R."/>
            <person name="Sharp A.R."/>
            <person name="Dally N."/>
            <person name="Boughton B.A."/>
            <person name="Woo Y.H."/>
            <person name="Gao G."/>
            <person name="Schijlen E.G.W.M."/>
            <person name="Guo X."/>
            <person name="Momin A.A."/>
            <person name="Negrao S."/>
            <person name="Al-Babili S."/>
            <person name="Gehring C."/>
            <person name="Roessner U."/>
            <person name="Jung C."/>
            <person name="Murphy K."/>
            <person name="Arold S.T."/>
            <person name="Gojobori T."/>
            <person name="van der Linden C.G."/>
            <person name="van Loo E.N."/>
            <person name="Jellen E.N."/>
            <person name="Maughan P.J."/>
            <person name="Tester M."/>
        </authorList>
    </citation>
    <scope>NUCLEOTIDE SEQUENCE [LARGE SCALE GENOMIC DNA]</scope>
    <source>
        <strain evidence="5">cv. PI 614886</strain>
    </source>
</reference>
<dbReference type="FunFam" id="3.30.70.100:FF:000022">
    <property type="entry name" value="Putative cadmium/zinc-transporting ATPase 3"/>
    <property type="match status" value="1"/>
</dbReference>
<dbReference type="GO" id="GO:0016020">
    <property type="term" value="C:membrane"/>
    <property type="evidence" value="ECO:0007669"/>
    <property type="project" value="UniProtKB-SubCell"/>
</dbReference>
<protein>
    <recommendedName>
        <fullName evidence="4">HMA domain-containing protein</fullName>
    </recommendedName>
</protein>
<dbReference type="Pfam" id="PF00403">
    <property type="entry name" value="HMA"/>
    <property type="match status" value="1"/>
</dbReference>
<feature type="compositionally biased region" description="Polar residues" evidence="3">
    <location>
        <begin position="11"/>
        <end position="21"/>
    </location>
</feature>
<evidence type="ECO:0000313" key="6">
    <source>
        <dbReference type="Proteomes" id="UP000596660"/>
    </source>
</evidence>
<dbReference type="Gene3D" id="3.30.70.100">
    <property type="match status" value="1"/>
</dbReference>
<dbReference type="Pfam" id="PF00122">
    <property type="entry name" value="E1-E2_ATPase"/>
    <property type="match status" value="1"/>
</dbReference>
<dbReference type="EnsemblPlants" id="AUR62044413-RA">
    <property type="protein sequence ID" value="AUR62044413-RA:cds"/>
    <property type="gene ID" value="AUR62044413"/>
</dbReference>
<dbReference type="SUPFAM" id="SSF55008">
    <property type="entry name" value="HMA, heavy metal-associated domain"/>
    <property type="match status" value="1"/>
</dbReference>